<keyword evidence="5 8" id="KW-0732">Signal</keyword>
<evidence type="ECO:0000256" key="1">
    <source>
        <dbReference type="ARBA" id="ARBA00001462"/>
    </source>
</evidence>
<comment type="catalytic activity">
    <reaction evidence="1">
        <text>Hydrolysis of terminal non-reducing alpha-L-arabinofuranoside residues in alpha-L-arabinosides.</text>
        <dbReference type="EC" id="3.2.1.55"/>
    </reaction>
</comment>
<keyword evidence="6 10" id="KW-0378">Hydrolase</keyword>
<dbReference type="EMBL" id="ML996707">
    <property type="protein sequence ID" value="KAF2396417.1"/>
    <property type="molecule type" value="Genomic_DNA"/>
</dbReference>
<dbReference type="EC" id="3.2.1.55" evidence="4"/>
<dbReference type="InterPro" id="IPR055235">
    <property type="entry name" value="ASD1_cat"/>
</dbReference>
<evidence type="ECO:0000256" key="2">
    <source>
        <dbReference type="ARBA" id="ARBA00004834"/>
    </source>
</evidence>
<sequence length="685" mass="76424">MLLLSLALLLPLGAALRPRALNISYSDLLEYTNTGNTNVALKIHTKNTAARNATAPHLYGLMFEDISHSGDGGIYAELLRNRAFQGSDGNTGPNLDGWTPIGGAKLSLDRLHPISDALPVNLQVDVPQGARGEVGFQNTGWWGIDVRRQTYTASFYVLANEPKQKGRAASLRASIRSKTGTQFGSAAVAKRVWPTAEWTRVELPITVTQKASNENNTFVVTFDGAETAGMTLYFQLISLFPETYKGRKNGLRKDLAEAFADLKPSFLRFPGGNNLEGESVQTRWRWWKTIGPLTERPGRWANWGYYNTDGLGLLEYLEWCADMSIEPVLAIWAGFSLDRYGSSGTSIHPNAMEPVVQEALDELEYCMGGPETKYGALRAAHGHPAPFRINYVEIGNEDWFSRSYGYRFRALYTGLKARYPNITYVSTQWDEVGGVKMELPPGAMWDTHHYEEPHYFLKNFDFYDNWQLRTGNKGVGVLLGEYSVYQSDTPSGAVNFQNPPDKHVFYPQMLSAIAEGVYALGGERNPHTVKMSSYAPSLQNLNRYNWTPNMIQFTAHHDRTVLSTSYWQQWMFARYRGTHTLPVTNTGGLNPLYWAAAIDERAKVVYLKVINAGKDVANLAVDIDTPYSAVNGTILSAEDAKAFNFVDHQTSVVPRPLSLPAQKSSTGNFNWKVPAFSITVLQFNL</sequence>
<reference evidence="10" key="1">
    <citation type="journal article" date="2020" name="Stud. Mycol.">
        <title>101 Dothideomycetes genomes: a test case for predicting lifestyles and emergence of pathogens.</title>
        <authorList>
            <person name="Haridas S."/>
            <person name="Albert R."/>
            <person name="Binder M."/>
            <person name="Bloem J."/>
            <person name="Labutti K."/>
            <person name="Salamov A."/>
            <person name="Andreopoulos B."/>
            <person name="Baker S."/>
            <person name="Barry K."/>
            <person name="Bills G."/>
            <person name="Bluhm B."/>
            <person name="Cannon C."/>
            <person name="Castanera R."/>
            <person name="Culley D."/>
            <person name="Daum C."/>
            <person name="Ezra D."/>
            <person name="Gonzalez J."/>
            <person name="Henrissat B."/>
            <person name="Kuo A."/>
            <person name="Liang C."/>
            <person name="Lipzen A."/>
            <person name="Lutzoni F."/>
            <person name="Magnuson J."/>
            <person name="Mondo S."/>
            <person name="Nolan M."/>
            <person name="Ohm R."/>
            <person name="Pangilinan J."/>
            <person name="Park H.-J."/>
            <person name="Ramirez L."/>
            <person name="Alfaro M."/>
            <person name="Sun H."/>
            <person name="Tritt A."/>
            <person name="Yoshinaga Y."/>
            <person name="Zwiers L.-H."/>
            <person name="Turgeon B."/>
            <person name="Goodwin S."/>
            <person name="Spatafora J."/>
            <person name="Crous P."/>
            <person name="Grigoriev I."/>
        </authorList>
    </citation>
    <scope>NUCLEOTIDE SEQUENCE</scope>
    <source>
        <strain evidence="10">CBS 262.69</strain>
    </source>
</reference>
<evidence type="ECO:0000256" key="6">
    <source>
        <dbReference type="ARBA" id="ARBA00022801"/>
    </source>
</evidence>
<feature type="chain" id="PRO_5026147329" description="non-reducing end alpha-L-arabinofuranosidase" evidence="8">
    <location>
        <begin position="16"/>
        <end position="685"/>
    </location>
</feature>
<organism evidence="10 11">
    <name type="scientific">Trichodelitschia bisporula</name>
    <dbReference type="NCBI Taxonomy" id="703511"/>
    <lineage>
        <taxon>Eukaryota</taxon>
        <taxon>Fungi</taxon>
        <taxon>Dikarya</taxon>
        <taxon>Ascomycota</taxon>
        <taxon>Pezizomycotina</taxon>
        <taxon>Dothideomycetes</taxon>
        <taxon>Dothideomycetes incertae sedis</taxon>
        <taxon>Phaeotrichales</taxon>
        <taxon>Phaeotrichaceae</taxon>
        <taxon>Trichodelitschia</taxon>
    </lineage>
</organism>
<dbReference type="GO" id="GO:0046373">
    <property type="term" value="P:L-arabinose metabolic process"/>
    <property type="evidence" value="ECO:0007669"/>
    <property type="project" value="InterPro"/>
</dbReference>
<dbReference type="InterPro" id="IPR017853">
    <property type="entry name" value="GH"/>
</dbReference>
<protein>
    <recommendedName>
        <fullName evidence="4">non-reducing end alpha-L-arabinofuranosidase</fullName>
        <ecNumber evidence="4">3.2.1.55</ecNumber>
    </recommendedName>
</protein>
<dbReference type="InterPro" id="IPR010720">
    <property type="entry name" value="Alpha-L-AF_C"/>
</dbReference>
<dbReference type="SMART" id="SM00813">
    <property type="entry name" value="Alpha-L-AF_C"/>
    <property type="match status" value="1"/>
</dbReference>
<evidence type="ECO:0000256" key="5">
    <source>
        <dbReference type="ARBA" id="ARBA00022729"/>
    </source>
</evidence>
<feature type="domain" description="Alpha-L-arabinofuranosidase C-terminal" evidence="9">
    <location>
        <begin position="480"/>
        <end position="677"/>
    </location>
</feature>
<keyword evidence="7" id="KW-0325">Glycoprotein</keyword>
<dbReference type="SUPFAM" id="SSF51011">
    <property type="entry name" value="Glycosyl hydrolase domain"/>
    <property type="match status" value="1"/>
</dbReference>
<evidence type="ECO:0000256" key="3">
    <source>
        <dbReference type="ARBA" id="ARBA00007186"/>
    </source>
</evidence>
<dbReference type="GO" id="GO:0046556">
    <property type="term" value="F:alpha-L-arabinofuranosidase activity"/>
    <property type="evidence" value="ECO:0007669"/>
    <property type="project" value="UniProtKB-EC"/>
</dbReference>
<evidence type="ECO:0000313" key="10">
    <source>
        <dbReference type="EMBL" id="KAF2396417.1"/>
    </source>
</evidence>
<comment type="similarity">
    <text evidence="3">Belongs to the glycosyl hydrolase 51 family.</text>
</comment>
<gene>
    <name evidence="10" type="ORF">EJ06DRAFT_551759</name>
</gene>
<dbReference type="InterPro" id="IPR051563">
    <property type="entry name" value="Glycosyl_Hydrolase_51"/>
</dbReference>
<feature type="signal peptide" evidence="8">
    <location>
        <begin position="1"/>
        <end position="15"/>
    </location>
</feature>
<dbReference type="OrthoDB" id="406864at2759"/>
<dbReference type="Pfam" id="PF06964">
    <property type="entry name" value="Alpha-L-AF_C"/>
    <property type="match status" value="1"/>
</dbReference>
<keyword evidence="11" id="KW-1185">Reference proteome</keyword>
<evidence type="ECO:0000259" key="9">
    <source>
        <dbReference type="SMART" id="SM00813"/>
    </source>
</evidence>
<dbReference type="InterPro" id="IPR013780">
    <property type="entry name" value="Glyco_hydro_b"/>
</dbReference>
<dbReference type="Gene3D" id="2.60.40.1180">
    <property type="entry name" value="Golgi alpha-mannosidase II"/>
    <property type="match status" value="1"/>
</dbReference>
<comment type="pathway">
    <text evidence="2">Glycan metabolism; L-arabinan degradation.</text>
</comment>
<dbReference type="SUPFAM" id="SSF51445">
    <property type="entry name" value="(Trans)glycosidases"/>
    <property type="match status" value="1"/>
</dbReference>
<accession>A0A6G1HKQ0</accession>
<evidence type="ECO:0000313" key="11">
    <source>
        <dbReference type="Proteomes" id="UP000799640"/>
    </source>
</evidence>
<dbReference type="GO" id="GO:0031222">
    <property type="term" value="P:arabinan catabolic process"/>
    <property type="evidence" value="ECO:0007669"/>
    <property type="project" value="UniProtKB-UniPathway"/>
</dbReference>
<dbReference type="UniPathway" id="UPA00667"/>
<evidence type="ECO:0000256" key="4">
    <source>
        <dbReference type="ARBA" id="ARBA00012670"/>
    </source>
</evidence>
<dbReference type="Pfam" id="PF22848">
    <property type="entry name" value="ASD1_dom"/>
    <property type="match status" value="1"/>
</dbReference>
<proteinExistence type="inferred from homology"/>
<dbReference type="Proteomes" id="UP000799640">
    <property type="component" value="Unassembled WGS sequence"/>
</dbReference>
<name>A0A6G1HKQ0_9PEZI</name>
<evidence type="ECO:0000256" key="7">
    <source>
        <dbReference type="ARBA" id="ARBA00023180"/>
    </source>
</evidence>
<dbReference type="PANTHER" id="PTHR31776">
    <property type="entry name" value="ALPHA-L-ARABINOFURANOSIDASE 1"/>
    <property type="match status" value="1"/>
</dbReference>
<dbReference type="AlphaFoldDB" id="A0A6G1HKQ0"/>
<dbReference type="PANTHER" id="PTHR31776:SF0">
    <property type="entry name" value="ALPHA-L-ARABINOFURANOSIDASE 1"/>
    <property type="match status" value="1"/>
</dbReference>
<dbReference type="Gene3D" id="3.20.20.80">
    <property type="entry name" value="Glycosidases"/>
    <property type="match status" value="1"/>
</dbReference>
<evidence type="ECO:0000256" key="8">
    <source>
        <dbReference type="SAM" id="SignalP"/>
    </source>
</evidence>